<evidence type="ECO:0000313" key="4">
    <source>
        <dbReference type="Proteomes" id="UP000293995"/>
    </source>
</evidence>
<dbReference type="AlphaFoldDB" id="A0A4P6EM01"/>
<accession>A0A4P6EM01</accession>
<keyword evidence="4" id="KW-1185">Reference proteome</keyword>
<reference evidence="3 4" key="1">
    <citation type="submission" date="2019-01" db="EMBL/GenBank/DDBJ databases">
        <title>Genome sequencing of strain DFW100M-13.</title>
        <authorList>
            <person name="Heo J."/>
            <person name="Kim S.-J."/>
            <person name="Kim J.-S."/>
            <person name="Hong S.-B."/>
            <person name="Kwon S.-W."/>
        </authorList>
    </citation>
    <scope>NUCLEOTIDE SEQUENCE [LARGE SCALE GENOMIC DNA]</scope>
    <source>
        <strain evidence="3 4">DFW100M-13</strain>
    </source>
</reference>
<dbReference type="Proteomes" id="UP000293995">
    <property type="component" value="Chromosome"/>
</dbReference>
<protein>
    <submittedName>
        <fullName evidence="3">XRE family transcriptional regulator</fullName>
    </submittedName>
</protein>
<dbReference type="PROSITE" id="PS50943">
    <property type="entry name" value="HTH_CROC1"/>
    <property type="match status" value="1"/>
</dbReference>
<feature type="domain" description="HTH cro/C1-type" evidence="2">
    <location>
        <begin position="16"/>
        <end position="47"/>
    </location>
</feature>
<dbReference type="InterPro" id="IPR001387">
    <property type="entry name" value="Cro/C1-type_HTH"/>
</dbReference>
<evidence type="ECO:0000256" key="1">
    <source>
        <dbReference type="SAM" id="MobiDB-lite"/>
    </source>
</evidence>
<dbReference type="KEGG" id="mprt:ET475_15550"/>
<dbReference type="SMART" id="SM00530">
    <property type="entry name" value="HTH_XRE"/>
    <property type="match status" value="1"/>
</dbReference>
<evidence type="ECO:0000259" key="2">
    <source>
        <dbReference type="PROSITE" id="PS50943"/>
    </source>
</evidence>
<dbReference type="OrthoDB" id="7062584at2"/>
<sequence length="173" mass="19194">MAPTSTTEALDISGYVRRVRRLGDLSQRDLAKALGVSQAAITRVENGGDIRVRAFSRILEAAGLRLVIVDEAGDEVTPMPVDVFRDRAGRRHPAHLDVHARPETPTMKMLFRSVDPIPSSGSWYHKRPERDRLRGDSRRGAHDEQLTTSAARARAAPRRCASGALAHRFAPRR</sequence>
<dbReference type="Gene3D" id="1.10.260.40">
    <property type="entry name" value="lambda repressor-like DNA-binding domains"/>
    <property type="match status" value="1"/>
</dbReference>
<name>A0A4P6EM01_9MICO</name>
<organism evidence="3 4">
    <name type="scientific">Microbacterium protaetiae</name>
    <dbReference type="NCBI Taxonomy" id="2509458"/>
    <lineage>
        <taxon>Bacteria</taxon>
        <taxon>Bacillati</taxon>
        <taxon>Actinomycetota</taxon>
        <taxon>Actinomycetes</taxon>
        <taxon>Micrococcales</taxon>
        <taxon>Microbacteriaceae</taxon>
        <taxon>Microbacterium</taxon>
    </lineage>
</organism>
<feature type="region of interest" description="Disordered" evidence="1">
    <location>
        <begin position="121"/>
        <end position="173"/>
    </location>
</feature>
<dbReference type="RefSeq" id="WP_129392340.1">
    <property type="nucleotide sequence ID" value="NZ_CP035494.1"/>
</dbReference>
<dbReference type="GO" id="GO:0003677">
    <property type="term" value="F:DNA binding"/>
    <property type="evidence" value="ECO:0007669"/>
    <property type="project" value="InterPro"/>
</dbReference>
<feature type="compositionally biased region" description="Basic and acidic residues" evidence="1">
    <location>
        <begin position="126"/>
        <end position="145"/>
    </location>
</feature>
<dbReference type="InterPro" id="IPR010982">
    <property type="entry name" value="Lambda_DNA-bd_dom_sf"/>
</dbReference>
<dbReference type="CDD" id="cd00093">
    <property type="entry name" value="HTH_XRE"/>
    <property type="match status" value="1"/>
</dbReference>
<evidence type="ECO:0000313" key="3">
    <source>
        <dbReference type="EMBL" id="QAY61257.1"/>
    </source>
</evidence>
<proteinExistence type="predicted"/>
<dbReference type="EMBL" id="CP035494">
    <property type="protein sequence ID" value="QAY61257.1"/>
    <property type="molecule type" value="Genomic_DNA"/>
</dbReference>
<dbReference type="SUPFAM" id="SSF47413">
    <property type="entry name" value="lambda repressor-like DNA-binding domains"/>
    <property type="match status" value="1"/>
</dbReference>
<gene>
    <name evidence="3" type="ORF">ET475_15550</name>
</gene>
<feature type="compositionally biased region" description="Low complexity" evidence="1">
    <location>
        <begin position="150"/>
        <end position="164"/>
    </location>
</feature>
<dbReference type="Pfam" id="PF01381">
    <property type="entry name" value="HTH_3"/>
    <property type="match status" value="1"/>
</dbReference>